<organism evidence="1 2">
    <name type="scientific">Oikopleura dioica</name>
    <name type="common">Tunicate</name>
    <dbReference type="NCBI Taxonomy" id="34765"/>
    <lineage>
        <taxon>Eukaryota</taxon>
        <taxon>Metazoa</taxon>
        <taxon>Chordata</taxon>
        <taxon>Tunicata</taxon>
        <taxon>Appendicularia</taxon>
        <taxon>Copelata</taxon>
        <taxon>Oikopleuridae</taxon>
        <taxon>Oikopleura</taxon>
    </lineage>
</organism>
<keyword evidence="2" id="KW-1185">Reference proteome</keyword>
<dbReference type="InParanoid" id="E4XS33"/>
<dbReference type="AlphaFoldDB" id="E4XS33"/>
<name>E4XS33_OIKDI</name>
<gene>
    <name evidence="1" type="ORF">GSOID_T00001981001</name>
</gene>
<accession>E4XS33</accession>
<protein>
    <submittedName>
        <fullName evidence="1">Uncharacterized protein</fullName>
    </submittedName>
</protein>
<reference evidence="1 2" key="1">
    <citation type="journal article" date="2010" name="Science">
        <title>Plasticity of animal genome architecture unmasked by rapid evolution of a pelagic tunicate.</title>
        <authorList>
            <person name="Denoeud F."/>
            <person name="Henriet S."/>
            <person name="Mungpakdee S."/>
            <person name="Aury J.M."/>
            <person name="Da Silva C."/>
            <person name="Brinkmann H."/>
            <person name="Mikhaleva J."/>
            <person name="Olsen L.C."/>
            <person name="Jubin C."/>
            <person name="Canestro C."/>
            <person name="Bouquet J.M."/>
            <person name="Danks G."/>
            <person name="Poulain J."/>
            <person name="Campsteijn C."/>
            <person name="Adamski M."/>
            <person name="Cross I."/>
            <person name="Yadetie F."/>
            <person name="Muffato M."/>
            <person name="Louis A."/>
            <person name="Butcher S."/>
            <person name="Tsagkogeorga G."/>
            <person name="Konrad A."/>
            <person name="Singh S."/>
            <person name="Jensen M.F."/>
            <person name="Cong E.H."/>
            <person name="Eikeseth-Otteraa H."/>
            <person name="Noel B."/>
            <person name="Anthouard V."/>
            <person name="Porcel B.M."/>
            <person name="Kachouri-Lafond R."/>
            <person name="Nishino A."/>
            <person name="Ugolini M."/>
            <person name="Chourrout P."/>
            <person name="Nishida H."/>
            <person name="Aasland R."/>
            <person name="Huzurbazar S."/>
            <person name="Westhof E."/>
            <person name="Delsuc F."/>
            <person name="Lehrach H."/>
            <person name="Reinhardt R."/>
            <person name="Weissenbach J."/>
            <person name="Roy S.W."/>
            <person name="Artiguenave F."/>
            <person name="Postlethwait J.H."/>
            <person name="Manak J.R."/>
            <person name="Thompson E.M."/>
            <person name="Jaillon O."/>
            <person name="Du Pasquier L."/>
            <person name="Boudinot P."/>
            <person name="Liberles D.A."/>
            <person name="Volff J.N."/>
            <person name="Philippe H."/>
            <person name="Lenhard B."/>
            <person name="Roest Crollius H."/>
            <person name="Wincker P."/>
            <person name="Chourrout D."/>
        </authorList>
    </citation>
    <scope>NUCLEOTIDE SEQUENCE [LARGE SCALE GENOMIC DNA]</scope>
</reference>
<dbReference type="Proteomes" id="UP000001307">
    <property type="component" value="Unassembled WGS sequence"/>
</dbReference>
<dbReference type="EMBL" id="FN653129">
    <property type="protein sequence ID" value="CBY12581.1"/>
    <property type="molecule type" value="Genomic_DNA"/>
</dbReference>
<proteinExistence type="predicted"/>
<evidence type="ECO:0000313" key="2">
    <source>
        <dbReference type="Proteomes" id="UP000001307"/>
    </source>
</evidence>
<evidence type="ECO:0000313" key="1">
    <source>
        <dbReference type="EMBL" id="CBY12581.1"/>
    </source>
</evidence>
<sequence>MSQEALAAINSEEAAIFCPNSELTTPG</sequence>